<evidence type="ECO:0000313" key="2">
    <source>
        <dbReference type="EMBL" id="KAF2024868.1"/>
    </source>
</evidence>
<protein>
    <submittedName>
        <fullName evidence="2">Uncharacterized protein</fullName>
    </submittedName>
</protein>
<organism evidence="2 3">
    <name type="scientific">Setomelanomma holmii</name>
    <dbReference type="NCBI Taxonomy" id="210430"/>
    <lineage>
        <taxon>Eukaryota</taxon>
        <taxon>Fungi</taxon>
        <taxon>Dikarya</taxon>
        <taxon>Ascomycota</taxon>
        <taxon>Pezizomycotina</taxon>
        <taxon>Dothideomycetes</taxon>
        <taxon>Pleosporomycetidae</taxon>
        <taxon>Pleosporales</taxon>
        <taxon>Pleosporineae</taxon>
        <taxon>Phaeosphaeriaceae</taxon>
        <taxon>Setomelanomma</taxon>
    </lineage>
</organism>
<proteinExistence type="predicted"/>
<dbReference type="Proteomes" id="UP000799777">
    <property type="component" value="Unassembled WGS sequence"/>
</dbReference>
<comment type="caution">
    <text evidence="2">The sequence shown here is derived from an EMBL/GenBank/DDBJ whole genome shotgun (WGS) entry which is preliminary data.</text>
</comment>
<name>A0A9P4GXR2_9PLEO</name>
<feature type="compositionally biased region" description="Low complexity" evidence="1">
    <location>
        <begin position="256"/>
        <end position="270"/>
    </location>
</feature>
<sequence>MTLRCLSRHRQGPQASRSLLIAAAIADSPQRTHSRWLVRVHTSKVLQQARSTRLERAQNGSLWPNAKRIVQQRLTASLGNESAASTLARRHTSLGLHGPRARIPEPHARCRWRILTHQPEAAHIRPPRVQQRLLALQAGNEGHTQAKARSRGRTGADVVQSHRWHGQRTCGLDVDRRTHCVPLRHRRRWARILHHPLPEDRMNSLPAGDGIQDGSQGCRCLLIIPHAEGLDVRRNSFDSNIIRVQPDRDSANLAFPPASTEPSDSSSASDLDGTITTPKPDTTVGISRDAFSRE</sequence>
<evidence type="ECO:0000313" key="3">
    <source>
        <dbReference type="Proteomes" id="UP000799777"/>
    </source>
</evidence>
<dbReference type="AlphaFoldDB" id="A0A9P4GXR2"/>
<dbReference type="EMBL" id="ML978282">
    <property type="protein sequence ID" value="KAF2024868.1"/>
    <property type="molecule type" value="Genomic_DNA"/>
</dbReference>
<reference evidence="2" key="1">
    <citation type="journal article" date="2020" name="Stud. Mycol.">
        <title>101 Dothideomycetes genomes: a test case for predicting lifestyles and emergence of pathogens.</title>
        <authorList>
            <person name="Haridas S."/>
            <person name="Albert R."/>
            <person name="Binder M."/>
            <person name="Bloem J."/>
            <person name="Labutti K."/>
            <person name="Salamov A."/>
            <person name="Andreopoulos B."/>
            <person name="Baker S."/>
            <person name="Barry K."/>
            <person name="Bills G."/>
            <person name="Bluhm B."/>
            <person name="Cannon C."/>
            <person name="Castanera R."/>
            <person name="Culley D."/>
            <person name="Daum C."/>
            <person name="Ezra D."/>
            <person name="Gonzalez J."/>
            <person name="Henrissat B."/>
            <person name="Kuo A."/>
            <person name="Liang C."/>
            <person name="Lipzen A."/>
            <person name="Lutzoni F."/>
            <person name="Magnuson J."/>
            <person name="Mondo S."/>
            <person name="Nolan M."/>
            <person name="Ohm R."/>
            <person name="Pangilinan J."/>
            <person name="Park H.-J."/>
            <person name="Ramirez L."/>
            <person name="Alfaro M."/>
            <person name="Sun H."/>
            <person name="Tritt A."/>
            <person name="Yoshinaga Y."/>
            <person name="Zwiers L.-H."/>
            <person name="Turgeon B."/>
            <person name="Goodwin S."/>
            <person name="Spatafora J."/>
            <person name="Crous P."/>
            <person name="Grigoriev I."/>
        </authorList>
    </citation>
    <scope>NUCLEOTIDE SEQUENCE</scope>
    <source>
        <strain evidence="2">CBS 110217</strain>
    </source>
</reference>
<accession>A0A9P4GXR2</accession>
<keyword evidence="3" id="KW-1185">Reference proteome</keyword>
<feature type="region of interest" description="Disordered" evidence="1">
    <location>
        <begin position="248"/>
        <end position="294"/>
    </location>
</feature>
<evidence type="ECO:0000256" key="1">
    <source>
        <dbReference type="SAM" id="MobiDB-lite"/>
    </source>
</evidence>
<gene>
    <name evidence="2" type="ORF">EK21DRAFT_93749</name>
</gene>